<dbReference type="AlphaFoldDB" id="A0A246S413"/>
<dbReference type="Gene3D" id="3.10.129.10">
    <property type="entry name" value="Hotdog Thioesterase"/>
    <property type="match status" value="1"/>
</dbReference>
<dbReference type="EMBL" id="JPUA01000005">
    <property type="protein sequence ID" value="OWV31159.1"/>
    <property type="molecule type" value="Genomic_DNA"/>
</dbReference>
<evidence type="ECO:0000313" key="3">
    <source>
        <dbReference type="EMBL" id="OWV31159.1"/>
    </source>
</evidence>
<keyword evidence="4" id="KW-1185">Reference proteome</keyword>
<proteinExistence type="predicted"/>
<evidence type="ECO:0000313" key="4">
    <source>
        <dbReference type="Proteomes" id="UP000197334"/>
    </source>
</evidence>
<feature type="domain" description="Thioesterase" evidence="2">
    <location>
        <begin position="41"/>
        <end position="111"/>
    </location>
</feature>
<dbReference type="Pfam" id="PF03061">
    <property type="entry name" value="4HBT"/>
    <property type="match status" value="1"/>
</dbReference>
<dbReference type="InterPro" id="IPR003736">
    <property type="entry name" value="PAAI_dom"/>
</dbReference>
<dbReference type="RefSeq" id="WP_088698704.1">
    <property type="nucleotide sequence ID" value="NZ_JPUA01000005.1"/>
</dbReference>
<reference evidence="3 4" key="1">
    <citation type="submission" date="2014-08" db="EMBL/GenBank/DDBJ databases">
        <title>Draft genome sequence of a novel L-asparaginase producing marine bacterium, Halomonas campaniensis.</title>
        <authorList>
            <person name="Sundarakrishnan B."/>
            <person name="Moushumi Priya A."/>
            <person name="Raman G."/>
            <person name="Sakthivel N."/>
            <person name="Park S."/>
            <person name="Jayachandran S."/>
        </authorList>
    </citation>
    <scope>NUCLEOTIDE SEQUENCE [LARGE SCALE GENOMIC DNA]</scope>
    <source>
        <strain evidence="3 4">SK03</strain>
    </source>
</reference>
<dbReference type="InterPro" id="IPR029069">
    <property type="entry name" value="HotDog_dom_sf"/>
</dbReference>
<dbReference type="OrthoDB" id="3477511at2"/>
<comment type="caution">
    <text evidence="3">The sequence shown here is derived from an EMBL/GenBank/DDBJ whole genome shotgun (WGS) entry which is preliminary data.</text>
</comment>
<dbReference type="Proteomes" id="UP000197334">
    <property type="component" value="Unassembled WGS sequence"/>
</dbReference>
<organism evidence="3 4">
    <name type="scientific">Halomonas campaniensis</name>
    <dbReference type="NCBI Taxonomy" id="213554"/>
    <lineage>
        <taxon>Bacteria</taxon>
        <taxon>Pseudomonadati</taxon>
        <taxon>Pseudomonadota</taxon>
        <taxon>Gammaproteobacteria</taxon>
        <taxon>Oceanospirillales</taxon>
        <taxon>Halomonadaceae</taxon>
        <taxon>Halomonas</taxon>
    </lineage>
</organism>
<accession>A0A246S413</accession>
<dbReference type="NCBIfam" id="TIGR00369">
    <property type="entry name" value="unchar_dom_1"/>
    <property type="match status" value="1"/>
</dbReference>
<dbReference type="CDD" id="cd03443">
    <property type="entry name" value="PaaI_thioesterase"/>
    <property type="match status" value="1"/>
</dbReference>
<evidence type="ECO:0000256" key="1">
    <source>
        <dbReference type="ARBA" id="ARBA00022801"/>
    </source>
</evidence>
<dbReference type="InterPro" id="IPR006683">
    <property type="entry name" value="Thioestr_dom"/>
</dbReference>
<evidence type="ECO:0000259" key="2">
    <source>
        <dbReference type="Pfam" id="PF03061"/>
    </source>
</evidence>
<gene>
    <name evidence="3" type="ORF">JI62_02710</name>
</gene>
<protein>
    <recommendedName>
        <fullName evidence="2">Thioesterase domain-containing protein</fullName>
    </recommendedName>
</protein>
<dbReference type="SUPFAM" id="SSF54637">
    <property type="entry name" value="Thioesterase/thiol ester dehydrase-isomerase"/>
    <property type="match status" value="1"/>
</dbReference>
<dbReference type="GO" id="GO:0016289">
    <property type="term" value="F:acyl-CoA hydrolase activity"/>
    <property type="evidence" value="ECO:0007669"/>
    <property type="project" value="UniProtKB-ARBA"/>
</dbReference>
<sequence>MAEITPSNPFLDLLGVRLVNWAPGRCSWQLDASEMLINPQGKVHGGVIATLMDVSCAYSGIYPENGHLDYRALTLSLNIHYLTSSEPGGLIAKGRLVGGGHRTFFAEAQLLSGSLLIATASGCFRRQSVD</sequence>
<keyword evidence="1" id="KW-0378">Hydrolase</keyword>
<name>A0A246S413_9GAMM</name>